<accession>A0A7S4T426</accession>
<name>A0A7S4T426_9STRA</name>
<reference evidence="2" key="1">
    <citation type="submission" date="2021-01" db="EMBL/GenBank/DDBJ databases">
        <authorList>
            <person name="Corre E."/>
            <person name="Pelletier E."/>
            <person name="Niang G."/>
            <person name="Scheremetjew M."/>
            <person name="Finn R."/>
            <person name="Kale V."/>
            <person name="Holt S."/>
            <person name="Cochrane G."/>
            <person name="Meng A."/>
            <person name="Brown T."/>
            <person name="Cohen L."/>
        </authorList>
    </citation>
    <scope>NUCLEOTIDE SEQUENCE</scope>
    <source>
        <strain evidence="2">GSO104</strain>
    </source>
</reference>
<dbReference type="AlphaFoldDB" id="A0A7S4T426"/>
<proteinExistence type="predicted"/>
<protein>
    <submittedName>
        <fullName evidence="2">Uncharacterized protein</fullName>
    </submittedName>
</protein>
<organism evidence="2">
    <name type="scientific">Ditylum brightwellii</name>
    <dbReference type="NCBI Taxonomy" id="49249"/>
    <lineage>
        <taxon>Eukaryota</taxon>
        <taxon>Sar</taxon>
        <taxon>Stramenopiles</taxon>
        <taxon>Ochrophyta</taxon>
        <taxon>Bacillariophyta</taxon>
        <taxon>Mediophyceae</taxon>
        <taxon>Lithodesmiophycidae</taxon>
        <taxon>Lithodesmiales</taxon>
        <taxon>Lithodesmiaceae</taxon>
        <taxon>Ditylum</taxon>
    </lineage>
</organism>
<sequence length="479" mass="53119">MGRHHKTGLVHGIVGGVLHSGEHEDRHEDRHERHRHHGGLVHGIVGEVLHIGEDEESHHHHDGLVHNVVGEVLHSEHNEGPGLDQRLGIRAHREPRWVGQELPGIGVPSRILQFYPEKVDDKHIKLMPNFAEDDSDEGEAVKDLMFSLANKFGEFSDVVHKEIVIEEGIKASHDAAKVAGNFIPSISGGIAFGIATEVATETAKAKREKILHDKGVEFSDVLADMISSANTQMKESAAATGASTYLSAALCEQSVSLNSAQAVALFEELDVTNATTSIDEAKAIGKNRTTEEKVTNRFSVFEFCPIEHEENVEIFETEDLQYDVPEAHFAQLKVVKKHGKTKLVGTGVATLKNTVGMAFQPLVKKGETARAEVMNHRCLPSYGDFIIRRFVFLFRVPFEAGRGQMKPLIHLPPVYTGMDPNVLDTPMSDLMYPIDVFLGPGEVPPHMTYDEDRRLNRRKAKKTYELYDVKTGKATTVKN</sequence>
<feature type="compositionally biased region" description="Basic and acidic residues" evidence="1">
    <location>
        <begin position="20"/>
        <end position="31"/>
    </location>
</feature>
<evidence type="ECO:0000313" key="2">
    <source>
        <dbReference type="EMBL" id="CAE4665026.1"/>
    </source>
</evidence>
<dbReference type="EMBL" id="HBNS01059198">
    <property type="protein sequence ID" value="CAE4665026.1"/>
    <property type="molecule type" value="Transcribed_RNA"/>
</dbReference>
<evidence type="ECO:0000256" key="1">
    <source>
        <dbReference type="SAM" id="MobiDB-lite"/>
    </source>
</evidence>
<gene>
    <name evidence="2" type="ORF">DBRI00130_LOCUS42561</name>
</gene>
<feature type="region of interest" description="Disordered" evidence="1">
    <location>
        <begin position="16"/>
        <end position="35"/>
    </location>
</feature>